<evidence type="ECO:0000313" key="1">
    <source>
        <dbReference type="EMBL" id="MED6122725.1"/>
    </source>
</evidence>
<accession>A0ABU6RFG0</accession>
<gene>
    <name evidence="1" type="ORF">PIB30_042578</name>
</gene>
<keyword evidence="2" id="KW-1185">Reference proteome</keyword>
<dbReference type="EMBL" id="JASCZI010030451">
    <property type="protein sequence ID" value="MED6122725.1"/>
    <property type="molecule type" value="Genomic_DNA"/>
</dbReference>
<organism evidence="1 2">
    <name type="scientific">Stylosanthes scabra</name>
    <dbReference type="NCBI Taxonomy" id="79078"/>
    <lineage>
        <taxon>Eukaryota</taxon>
        <taxon>Viridiplantae</taxon>
        <taxon>Streptophyta</taxon>
        <taxon>Embryophyta</taxon>
        <taxon>Tracheophyta</taxon>
        <taxon>Spermatophyta</taxon>
        <taxon>Magnoliopsida</taxon>
        <taxon>eudicotyledons</taxon>
        <taxon>Gunneridae</taxon>
        <taxon>Pentapetalae</taxon>
        <taxon>rosids</taxon>
        <taxon>fabids</taxon>
        <taxon>Fabales</taxon>
        <taxon>Fabaceae</taxon>
        <taxon>Papilionoideae</taxon>
        <taxon>50 kb inversion clade</taxon>
        <taxon>dalbergioids sensu lato</taxon>
        <taxon>Dalbergieae</taxon>
        <taxon>Pterocarpus clade</taxon>
        <taxon>Stylosanthes</taxon>
    </lineage>
</organism>
<sequence>MVYKSDDSFLDDELEFHAKKLRKLLKSRGGNKELSSSKEYKKKKMKVLMEYWNDLENESDSEDEDEQEAQVCSMADNEVIDEVSFNELSNDNLQVVIDDLTAHANKLFERCNKCKYENPTLKNENGFLKEKLKETEGAADLLKENRFLKSKIAKFKGKQPVLASMDLMVENERLCRVIEGLKHDLKLFTNSFNNLDKLLGYQRPNSMESGLGYSAGSDANFETIFVKASASTSNTRNQQPPRFFHRRTARGNHCSNAIGKIIPILNVLLLK</sequence>
<name>A0ABU6RFG0_9FABA</name>
<dbReference type="Proteomes" id="UP001341840">
    <property type="component" value="Unassembled WGS sequence"/>
</dbReference>
<reference evidence="1 2" key="1">
    <citation type="journal article" date="2023" name="Plants (Basel)">
        <title>Bridging the Gap: Combining Genomics and Transcriptomics Approaches to Understand Stylosanthes scabra, an Orphan Legume from the Brazilian Caatinga.</title>
        <authorList>
            <person name="Ferreira-Neto J.R.C."/>
            <person name="da Silva M.D."/>
            <person name="Binneck E."/>
            <person name="de Melo N.F."/>
            <person name="da Silva R.H."/>
            <person name="de Melo A.L.T.M."/>
            <person name="Pandolfi V."/>
            <person name="Bustamante F.O."/>
            <person name="Brasileiro-Vidal A.C."/>
            <person name="Benko-Iseppon A.M."/>
        </authorList>
    </citation>
    <scope>NUCLEOTIDE SEQUENCE [LARGE SCALE GENOMIC DNA]</scope>
    <source>
        <tissue evidence="1">Leaves</tissue>
    </source>
</reference>
<protein>
    <submittedName>
        <fullName evidence="1">Uncharacterized protein</fullName>
    </submittedName>
</protein>
<comment type="caution">
    <text evidence="1">The sequence shown here is derived from an EMBL/GenBank/DDBJ whole genome shotgun (WGS) entry which is preliminary data.</text>
</comment>
<evidence type="ECO:0000313" key="2">
    <source>
        <dbReference type="Proteomes" id="UP001341840"/>
    </source>
</evidence>
<proteinExistence type="predicted"/>